<organism evidence="1 2">
    <name type="scientific">Volvox reticuliferus</name>
    <dbReference type="NCBI Taxonomy" id="1737510"/>
    <lineage>
        <taxon>Eukaryota</taxon>
        <taxon>Viridiplantae</taxon>
        <taxon>Chlorophyta</taxon>
        <taxon>core chlorophytes</taxon>
        <taxon>Chlorophyceae</taxon>
        <taxon>CS clade</taxon>
        <taxon>Chlamydomonadales</taxon>
        <taxon>Volvocaceae</taxon>
        <taxon>Volvox</taxon>
    </lineage>
</organism>
<evidence type="ECO:0000313" key="1">
    <source>
        <dbReference type="EMBL" id="GIL87280.1"/>
    </source>
</evidence>
<gene>
    <name evidence="1" type="ORF">Vretifemale_15382</name>
</gene>
<sequence>MLISTMDHSSCTSSDEFPAEQLSFTSAVPPSLLRGIDCVRAAAPENNIRVPLLHEQYILLHGMPGSPQGGAQRAKGHWAACRGRDRAEWSGRELRPDGHHRPLRIWRQCVVVEYAVSGARRRGL</sequence>
<evidence type="ECO:0000313" key="2">
    <source>
        <dbReference type="Proteomes" id="UP000747110"/>
    </source>
</evidence>
<keyword evidence="2" id="KW-1185">Reference proteome</keyword>
<proteinExistence type="predicted"/>
<dbReference type="EMBL" id="BNCP01000039">
    <property type="protein sequence ID" value="GIL87280.1"/>
    <property type="molecule type" value="Genomic_DNA"/>
</dbReference>
<protein>
    <submittedName>
        <fullName evidence="1">Uncharacterized protein</fullName>
    </submittedName>
</protein>
<dbReference type="Proteomes" id="UP000747110">
    <property type="component" value="Unassembled WGS sequence"/>
</dbReference>
<accession>A0A8J4CUV7</accession>
<name>A0A8J4CUV7_9CHLO</name>
<dbReference type="AlphaFoldDB" id="A0A8J4CUV7"/>
<reference evidence="1" key="1">
    <citation type="journal article" date="2021" name="Proc. Natl. Acad. Sci. U.S.A.">
        <title>Three genomes in the algal genus Volvox reveal the fate of a haploid sex-determining region after a transition to homothallism.</title>
        <authorList>
            <person name="Yamamoto K."/>
            <person name="Hamaji T."/>
            <person name="Kawai-Toyooka H."/>
            <person name="Matsuzaki R."/>
            <person name="Takahashi F."/>
            <person name="Nishimura Y."/>
            <person name="Kawachi M."/>
            <person name="Noguchi H."/>
            <person name="Minakuchi Y."/>
            <person name="Umen J.G."/>
            <person name="Toyoda A."/>
            <person name="Nozaki H."/>
        </authorList>
    </citation>
    <scope>NUCLEOTIDE SEQUENCE</scope>
    <source>
        <strain evidence="1">NIES-3786</strain>
    </source>
</reference>
<comment type="caution">
    <text evidence="1">The sequence shown here is derived from an EMBL/GenBank/DDBJ whole genome shotgun (WGS) entry which is preliminary data.</text>
</comment>